<sequence>MRSVLRQLLALLALVASIVAASTAIAHAETAAGGIGIQLLEPSFNPDFEQWETEIGGPVQPGDTITGWIRISNGGTTAQTVEVYPGAASMRNGHFTVEDPGSSNRLTSWTTVDKRTVALAAGRYADVKVTVRIPADAPTGDRYAVILAQPATGDGGGVSTAPRVGVRLHPTVKPPNGRTADFVINGLTAERDSDGQAVVVADVRNTGTWAVEIEGALTLSGGSIVGPVDADATVVAAGGGGKVRFRIPDSADLPAGPWQASVALHSASLERKYAGDVTFPNVASSGSLGSLGSSSMPWSSLTGGSAR</sequence>
<gene>
    <name evidence="3" type="ORF">EGT67_20425</name>
</gene>
<feature type="region of interest" description="Disordered" evidence="1">
    <location>
        <begin position="288"/>
        <end position="307"/>
    </location>
</feature>
<name>A0A3S3BRY2_9NOCA</name>
<evidence type="ECO:0000256" key="1">
    <source>
        <dbReference type="SAM" id="MobiDB-lite"/>
    </source>
</evidence>
<protein>
    <recommendedName>
        <fullName evidence="5">DUF11 domain-containing protein</fullName>
    </recommendedName>
</protein>
<evidence type="ECO:0000313" key="3">
    <source>
        <dbReference type="EMBL" id="RVW07797.1"/>
    </source>
</evidence>
<feature type="signal peptide" evidence="2">
    <location>
        <begin position="1"/>
        <end position="28"/>
    </location>
</feature>
<dbReference type="Proteomes" id="UP000286208">
    <property type="component" value="Unassembled WGS sequence"/>
</dbReference>
<accession>A0A3S3BRY2</accession>
<dbReference type="RefSeq" id="WP_127917919.1">
    <property type="nucleotide sequence ID" value="NZ_RKLP01000011.1"/>
</dbReference>
<comment type="caution">
    <text evidence="3">The sequence shown here is derived from an EMBL/GenBank/DDBJ whole genome shotgun (WGS) entry which is preliminary data.</text>
</comment>
<dbReference type="OrthoDB" id="3212949at2"/>
<organism evidence="3 4">
    <name type="scientific">Prescottella agglutinans</name>
    <dbReference type="NCBI Taxonomy" id="1644129"/>
    <lineage>
        <taxon>Bacteria</taxon>
        <taxon>Bacillati</taxon>
        <taxon>Actinomycetota</taxon>
        <taxon>Actinomycetes</taxon>
        <taxon>Mycobacteriales</taxon>
        <taxon>Nocardiaceae</taxon>
        <taxon>Prescottella</taxon>
    </lineage>
</organism>
<proteinExistence type="predicted"/>
<evidence type="ECO:0000313" key="4">
    <source>
        <dbReference type="Proteomes" id="UP000286208"/>
    </source>
</evidence>
<evidence type="ECO:0008006" key="5">
    <source>
        <dbReference type="Google" id="ProtNLM"/>
    </source>
</evidence>
<keyword evidence="4" id="KW-1185">Reference proteome</keyword>
<evidence type="ECO:0000256" key="2">
    <source>
        <dbReference type="SAM" id="SignalP"/>
    </source>
</evidence>
<keyword evidence="2" id="KW-0732">Signal</keyword>
<feature type="chain" id="PRO_5018720387" description="DUF11 domain-containing protein" evidence="2">
    <location>
        <begin position="29"/>
        <end position="307"/>
    </location>
</feature>
<reference evidence="3 4" key="1">
    <citation type="submission" date="2018-11" db="EMBL/GenBank/DDBJ databases">
        <title>Rhodococcus spongicola sp. nov. and Rhodococcus xishaensis sp. nov. from marine sponges.</title>
        <authorList>
            <person name="Li L."/>
            <person name="Lin H.W."/>
        </authorList>
    </citation>
    <scope>NUCLEOTIDE SEQUENCE [LARGE SCALE GENOMIC DNA]</scope>
    <source>
        <strain evidence="3 4">CCTCC AB2014297</strain>
    </source>
</reference>
<dbReference type="AlphaFoldDB" id="A0A3S3BRY2"/>
<dbReference type="EMBL" id="RKLP01000011">
    <property type="protein sequence ID" value="RVW07797.1"/>
    <property type="molecule type" value="Genomic_DNA"/>
</dbReference>